<dbReference type="InterPro" id="IPR029071">
    <property type="entry name" value="Ubiquitin-like_domsf"/>
</dbReference>
<dbReference type="GO" id="GO:0005634">
    <property type="term" value="C:nucleus"/>
    <property type="evidence" value="ECO:0007669"/>
    <property type="project" value="TreeGrafter"/>
</dbReference>
<comment type="similarity">
    <text evidence="1">Belongs to the peptidase C19 family.</text>
</comment>
<evidence type="ECO:0000313" key="7">
    <source>
        <dbReference type="Proteomes" id="UP000308652"/>
    </source>
</evidence>
<dbReference type="Gene3D" id="3.90.70.10">
    <property type="entry name" value="Cysteine proteinases"/>
    <property type="match status" value="1"/>
</dbReference>
<dbReference type="PROSITE" id="PS00972">
    <property type="entry name" value="USP_1"/>
    <property type="match status" value="1"/>
</dbReference>
<keyword evidence="7" id="KW-1185">Reference proteome</keyword>
<feature type="domain" description="DUSP" evidence="5">
    <location>
        <begin position="838"/>
        <end position="947"/>
    </location>
</feature>
<gene>
    <name evidence="6" type="ORF">BDQ12DRAFT_644097</name>
</gene>
<evidence type="ECO:0000259" key="5">
    <source>
        <dbReference type="PROSITE" id="PS51283"/>
    </source>
</evidence>
<feature type="compositionally biased region" description="Polar residues" evidence="2">
    <location>
        <begin position="1118"/>
        <end position="1132"/>
    </location>
</feature>
<dbReference type="SUPFAM" id="SSF54236">
    <property type="entry name" value="Ubiquitin-like"/>
    <property type="match status" value="1"/>
</dbReference>
<evidence type="ECO:0000313" key="6">
    <source>
        <dbReference type="EMBL" id="TFK42426.1"/>
    </source>
</evidence>
<dbReference type="SUPFAM" id="SSF143791">
    <property type="entry name" value="DUSP-like"/>
    <property type="match status" value="1"/>
</dbReference>
<name>A0A5C3MDE7_9AGAR</name>
<organism evidence="6 7">
    <name type="scientific">Crucibulum laeve</name>
    <dbReference type="NCBI Taxonomy" id="68775"/>
    <lineage>
        <taxon>Eukaryota</taxon>
        <taxon>Fungi</taxon>
        <taxon>Dikarya</taxon>
        <taxon>Basidiomycota</taxon>
        <taxon>Agaricomycotina</taxon>
        <taxon>Agaricomycetes</taxon>
        <taxon>Agaricomycetidae</taxon>
        <taxon>Agaricales</taxon>
        <taxon>Agaricineae</taxon>
        <taxon>Nidulariaceae</taxon>
        <taxon>Crucibulum</taxon>
    </lineage>
</organism>
<feature type="compositionally biased region" description="Basic residues" evidence="2">
    <location>
        <begin position="470"/>
        <end position="481"/>
    </location>
</feature>
<dbReference type="PROSITE" id="PS51283">
    <property type="entry name" value="DUSP"/>
    <property type="match status" value="1"/>
</dbReference>
<dbReference type="InterPro" id="IPR001394">
    <property type="entry name" value="Peptidase_C19_UCH"/>
</dbReference>
<dbReference type="Proteomes" id="UP000308652">
    <property type="component" value="Unassembled WGS sequence"/>
</dbReference>
<dbReference type="InterPro" id="IPR018200">
    <property type="entry name" value="USP_CS"/>
</dbReference>
<feature type="region of interest" description="Disordered" evidence="2">
    <location>
        <begin position="1087"/>
        <end position="1132"/>
    </location>
</feature>
<dbReference type="GO" id="GO:0004843">
    <property type="term" value="F:cysteine-type deubiquitinase activity"/>
    <property type="evidence" value="ECO:0007669"/>
    <property type="project" value="InterPro"/>
</dbReference>
<dbReference type="GO" id="GO:0016579">
    <property type="term" value="P:protein deubiquitination"/>
    <property type="evidence" value="ECO:0007669"/>
    <property type="project" value="InterPro"/>
</dbReference>
<dbReference type="CDD" id="cd01795">
    <property type="entry name" value="Ubl_USP48"/>
    <property type="match status" value="1"/>
</dbReference>
<dbReference type="Pfam" id="PF00240">
    <property type="entry name" value="ubiquitin"/>
    <property type="match status" value="1"/>
</dbReference>
<evidence type="ECO:0000259" key="4">
    <source>
        <dbReference type="PROSITE" id="PS50235"/>
    </source>
</evidence>
<dbReference type="InterPro" id="IPR050164">
    <property type="entry name" value="Peptidase_C19"/>
</dbReference>
<sequence>MAPKRKRRASPAAKGLAPGEQLKRSALLSDPSWSWVGIEASDTSEITADHLLTTCGFSNRNLHPFCPNKYAPKEENVCKEEKSSVVSKGELEDDVIIISDGEGLQCTKKTCKGNPNCLNYLGQDKWEDEDDVQEEFITAAKLGDNPTLDLREPGLPVGLRNLGATCYANASLQVWYRDLAFRDGVYSCQPSKGLEDKFKDSPIFQLQVTFTALQESTQSVFNPTKLVESLQLRTSEQQDAQEFSKLFMSHLDAEFKKQSIPSVRSLVTDQFQGKQVYGTICETCKYQSERDTDFLEIEINFDNHATLENRTAALLQPESLSGDNQYFCSQCNGLQDATRYTEIRELPPVLHFSLLRFVYDFNTMERKKSKHSISFPYTLDMNKFIGSSDHREKPSLAKDENKYQLRGVLLHKGASAYHGHYEAQIYDVVHKSWFQFNDETVTKIKKLGDKVASKFSKGSNEAESDEKRIPQRKNHNNKKRRRVDDSDDDIAIAESPNKLYTKALPEEINTITSKDAYMLIYTRKESNPQPNSSSNGDADIISSVHAPVPPVQALEVIKSMNQKHEKKCEAYEAKEGAIKVLFRDTRSKVRDICNSWNVSSCSTDSVVLSQQALETWLSKHCIESALARFQDNEPMHDKETLTSDTSSGTPALASISNEDVVCNHGQLDPNKARYMKRVAREAYNKIENNTNCVFNPVLQPSDVCRICTETTFRERLYEIEHPRLVKQFDEVSYVDEASHGYWISKKWVRDWRLQKPKMHVFSEGDPAPDFDEYSSDVMCEHGALTLNMTTRRKISGKASELLKEIYPSWNPISSNEEACVICDALIHISKEDKRELRRCAEEEKAKLKRLHDALTFGLDGSQSPFFTVLPTHFLNGWRKWVDNPTVHTRPGKVDNTPFLCEHEMLAFDPNCPTDLDSTLAIIKSEDWDILETLYETGPRITLTRQQEDELMYKHEIPVCEDCRVKRKSDWDSADIVIRLCGPKNSSTEPDLSLHKALITYSRKAGARQSKRLRQIKELGERRRLRVSKSTTVKEIKVMIQDDFVIPTICQRLSYKDTELQDNTATIKSLGIFANDVIDLREENEVVEIDSDSDAEPARKKRREERGFGGTLLGGTVESLPNSGDNTPSTTPQEKACQVCTYDNPYDALTCNICDTHFV</sequence>
<dbReference type="InterPro" id="IPR000626">
    <property type="entry name" value="Ubiquitin-like_dom"/>
</dbReference>
<dbReference type="InterPro" id="IPR006615">
    <property type="entry name" value="Pept_C19_DUSP"/>
</dbReference>
<dbReference type="PANTHER" id="PTHR24006">
    <property type="entry name" value="UBIQUITIN CARBOXYL-TERMINAL HYDROLASE"/>
    <property type="match status" value="1"/>
</dbReference>
<feature type="domain" description="Ubiquitin-like" evidence="3">
    <location>
        <begin position="1012"/>
        <end position="1079"/>
    </location>
</feature>
<dbReference type="OrthoDB" id="289038at2759"/>
<dbReference type="InterPro" id="IPR044743">
    <property type="entry name" value="Ubl_USP48"/>
</dbReference>
<dbReference type="InterPro" id="IPR035927">
    <property type="entry name" value="DUSP-like_sf"/>
</dbReference>
<evidence type="ECO:0000256" key="2">
    <source>
        <dbReference type="SAM" id="MobiDB-lite"/>
    </source>
</evidence>
<dbReference type="Pfam" id="PF00443">
    <property type="entry name" value="UCH"/>
    <property type="match status" value="1"/>
</dbReference>
<dbReference type="GO" id="GO:0004197">
    <property type="term" value="F:cysteine-type endopeptidase activity"/>
    <property type="evidence" value="ECO:0007669"/>
    <property type="project" value="InterPro"/>
</dbReference>
<dbReference type="SUPFAM" id="SSF54001">
    <property type="entry name" value="Cysteine proteinases"/>
    <property type="match status" value="1"/>
</dbReference>
<dbReference type="PROSITE" id="PS00973">
    <property type="entry name" value="USP_2"/>
    <property type="match status" value="1"/>
</dbReference>
<dbReference type="GO" id="GO:0005829">
    <property type="term" value="C:cytosol"/>
    <property type="evidence" value="ECO:0007669"/>
    <property type="project" value="TreeGrafter"/>
</dbReference>
<evidence type="ECO:0000256" key="1">
    <source>
        <dbReference type="ARBA" id="ARBA00009085"/>
    </source>
</evidence>
<dbReference type="STRING" id="68775.A0A5C3MDE7"/>
<dbReference type="Gene3D" id="3.10.20.90">
    <property type="entry name" value="Phosphatidylinositol 3-kinase Catalytic Subunit, Chain A, domain 1"/>
    <property type="match status" value="1"/>
</dbReference>
<proteinExistence type="inferred from homology"/>
<dbReference type="PROSITE" id="PS50053">
    <property type="entry name" value="UBIQUITIN_2"/>
    <property type="match status" value="1"/>
</dbReference>
<feature type="domain" description="USP" evidence="4">
    <location>
        <begin position="157"/>
        <end position="524"/>
    </location>
</feature>
<feature type="region of interest" description="Disordered" evidence="2">
    <location>
        <begin position="1"/>
        <end position="20"/>
    </location>
</feature>
<reference evidence="6 7" key="1">
    <citation type="journal article" date="2019" name="Nat. Ecol. Evol.">
        <title>Megaphylogeny resolves global patterns of mushroom evolution.</title>
        <authorList>
            <person name="Varga T."/>
            <person name="Krizsan K."/>
            <person name="Foldi C."/>
            <person name="Dima B."/>
            <person name="Sanchez-Garcia M."/>
            <person name="Sanchez-Ramirez S."/>
            <person name="Szollosi G.J."/>
            <person name="Szarkandi J.G."/>
            <person name="Papp V."/>
            <person name="Albert L."/>
            <person name="Andreopoulos W."/>
            <person name="Angelini C."/>
            <person name="Antonin V."/>
            <person name="Barry K.W."/>
            <person name="Bougher N.L."/>
            <person name="Buchanan P."/>
            <person name="Buyck B."/>
            <person name="Bense V."/>
            <person name="Catcheside P."/>
            <person name="Chovatia M."/>
            <person name="Cooper J."/>
            <person name="Damon W."/>
            <person name="Desjardin D."/>
            <person name="Finy P."/>
            <person name="Geml J."/>
            <person name="Haridas S."/>
            <person name="Hughes K."/>
            <person name="Justo A."/>
            <person name="Karasinski D."/>
            <person name="Kautmanova I."/>
            <person name="Kiss B."/>
            <person name="Kocsube S."/>
            <person name="Kotiranta H."/>
            <person name="LaButti K.M."/>
            <person name="Lechner B.E."/>
            <person name="Liimatainen K."/>
            <person name="Lipzen A."/>
            <person name="Lukacs Z."/>
            <person name="Mihaltcheva S."/>
            <person name="Morgado L.N."/>
            <person name="Niskanen T."/>
            <person name="Noordeloos M.E."/>
            <person name="Ohm R.A."/>
            <person name="Ortiz-Santana B."/>
            <person name="Ovrebo C."/>
            <person name="Racz N."/>
            <person name="Riley R."/>
            <person name="Savchenko A."/>
            <person name="Shiryaev A."/>
            <person name="Soop K."/>
            <person name="Spirin V."/>
            <person name="Szebenyi C."/>
            <person name="Tomsovsky M."/>
            <person name="Tulloss R.E."/>
            <person name="Uehling J."/>
            <person name="Grigoriev I.V."/>
            <person name="Vagvolgyi C."/>
            <person name="Papp T."/>
            <person name="Martin F.M."/>
            <person name="Miettinen O."/>
            <person name="Hibbett D.S."/>
            <person name="Nagy L.G."/>
        </authorList>
    </citation>
    <scope>NUCLEOTIDE SEQUENCE [LARGE SCALE GENOMIC DNA]</scope>
    <source>
        <strain evidence="6 7">CBS 166.37</strain>
    </source>
</reference>
<dbReference type="InterPro" id="IPR038765">
    <property type="entry name" value="Papain-like_cys_pep_sf"/>
</dbReference>
<dbReference type="AlphaFoldDB" id="A0A5C3MDE7"/>
<feature type="region of interest" description="Disordered" evidence="2">
    <location>
        <begin position="454"/>
        <end position="490"/>
    </location>
</feature>
<dbReference type="InterPro" id="IPR028889">
    <property type="entry name" value="USP"/>
</dbReference>
<evidence type="ECO:0000259" key="3">
    <source>
        <dbReference type="PROSITE" id="PS50053"/>
    </source>
</evidence>
<dbReference type="PROSITE" id="PS50235">
    <property type="entry name" value="USP_3"/>
    <property type="match status" value="1"/>
</dbReference>
<accession>A0A5C3MDE7</accession>
<protein>
    <submittedName>
        <fullName evidence="6">Uncharacterized protein</fullName>
    </submittedName>
</protein>
<dbReference type="EMBL" id="ML213592">
    <property type="protein sequence ID" value="TFK42426.1"/>
    <property type="molecule type" value="Genomic_DNA"/>
</dbReference>